<dbReference type="Gene3D" id="3.40.50.450">
    <property type="match status" value="1"/>
</dbReference>
<dbReference type="PATRIC" id="fig|626887.3.peg.1105"/>
<protein>
    <submittedName>
        <fullName evidence="1">Nucleoside 2-deoxyribosyltransferase</fullName>
    </submittedName>
</protein>
<keyword evidence="2" id="KW-1185">Reference proteome</keyword>
<dbReference type="RefSeq" id="WP_004579093.1">
    <property type="nucleotide sequence ID" value="NZ_AP028878.1"/>
</dbReference>
<dbReference type="AlphaFoldDB" id="N6WTH4"/>
<organism evidence="1 2">
    <name type="scientific">Marinobacter nanhaiticus D15-8W</name>
    <dbReference type="NCBI Taxonomy" id="626887"/>
    <lineage>
        <taxon>Bacteria</taxon>
        <taxon>Pseudomonadati</taxon>
        <taxon>Pseudomonadota</taxon>
        <taxon>Gammaproteobacteria</taxon>
        <taxon>Pseudomonadales</taxon>
        <taxon>Marinobacteraceae</taxon>
        <taxon>Marinobacter</taxon>
    </lineage>
</organism>
<dbReference type="STRING" id="626887.J057_05576"/>
<dbReference type="SUPFAM" id="SSF52309">
    <property type="entry name" value="N-(deoxy)ribosyltransferase-like"/>
    <property type="match status" value="1"/>
</dbReference>
<proteinExistence type="predicted"/>
<dbReference type="PANTHER" id="PTHR15364:SF0">
    <property type="entry name" value="2'-DEOXYNUCLEOSIDE 5'-PHOSPHATE N-HYDROLASE 1"/>
    <property type="match status" value="1"/>
</dbReference>
<comment type="caution">
    <text evidence="1">The sequence shown here is derived from an EMBL/GenBank/DDBJ whole genome shotgun (WGS) entry which is preliminary data.</text>
</comment>
<dbReference type="InterPro" id="IPR051239">
    <property type="entry name" value="2'-dNMP_N-hydrolase"/>
</dbReference>
<name>N6WTH4_9GAMM</name>
<keyword evidence="1" id="KW-0808">Transferase</keyword>
<reference evidence="1 2" key="1">
    <citation type="journal article" date="2013" name="Genome Announc.">
        <title>Genome Sequence of the Polycyclic Aromatic Hydrocarbon-Degrading Bacterium Strain Marinobacter nanhaiticus D15-8WT.</title>
        <authorList>
            <person name="Cui Z."/>
            <person name="Gao W."/>
            <person name="Li Q."/>
            <person name="Xu G."/>
            <person name="Zheng L."/>
        </authorList>
    </citation>
    <scope>NUCLEOTIDE SEQUENCE [LARGE SCALE GENOMIC DNA]</scope>
    <source>
        <strain evidence="1 2">D15-8W</strain>
    </source>
</reference>
<dbReference type="GO" id="GO:0009159">
    <property type="term" value="P:deoxyribonucleoside monophosphate catabolic process"/>
    <property type="evidence" value="ECO:0007669"/>
    <property type="project" value="TreeGrafter"/>
</dbReference>
<dbReference type="PANTHER" id="PTHR15364">
    <property type="entry name" value="2'-DEOXYNUCLEOSIDE 5'-PHOSPHATE N-HYDROLASE 1"/>
    <property type="match status" value="1"/>
</dbReference>
<dbReference type="EMBL" id="APLQ01000011">
    <property type="protein sequence ID" value="ENO14796.1"/>
    <property type="molecule type" value="Genomic_DNA"/>
</dbReference>
<accession>N6WTH4</accession>
<sequence length="187" mass="20291">MSDQPSVYLAGPEVFFPEDLRIHIDGSKKAVLAEFGFEGLSPSDNALDLERAANPAQVIYDANQTLMDRATALIANLTPFRGPSADAGTIYELGYMLARGKPSVGFSVCNVPYNKRVESEAEVDANGAAIEPFGLCDNLMLDCGLARHGGTLVQGERAYPATGFAPEDFFDEELFRRAVRHLRSQMG</sequence>
<dbReference type="InterPro" id="IPR007710">
    <property type="entry name" value="Nucleoside_deoxyribTrfase"/>
</dbReference>
<gene>
    <name evidence="1" type="ORF">J057_05576</name>
</gene>
<evidence type="ECO:0000313" key="1">
    <source>
        <dbReference type="EMBL" id="ENO14796.1"/>
    </source>
</evidence>
<dbReference type="Pfam" id="PF05014">
    <property type="entry name" value="Nuc_deoxyrib_tr"/>
    <property type="match status" value="1"/>
</dbReference>
<dbReference type="GO" id="GO:0070694">
    <property type="term" value="F:5-hydroxymethyl-dUMP N-hydrolase activity"/>
    <property type="evidence" value="ECO:0007669"/>
    <property type="project" value="TreeGrafter"/>
</dbReference>
<dbReference type="Proteomes" id="UP000013165">
    <property type="component" value="Unassembled WGS sequence"/>
</dbReference>
<dbReference type="GO" id="GO:0016740">
    <property type="term" value="F:transferase activity"/>
    <property type="evidence" value="ECO:0007669"/>
    <property type="project" value="UniProtKB-KW"/>
</dbReference>
<dbReference type="eggNOG" id="COG3613">
    <property type="taxonomic scope" value="Bacteria"/>
</dbReference>
<dbReference type="HOGENOM" id="CLU_104078_1_0_6"/>
<dbReference type="OrthoDB" id="9795789at2"/>
<evidence type="ECO:0000313" key="2">
    <source>
        <dbReference type="Proteomes" id="UP000013165"/>
    </source>
</evidence>